<evidence type="ECO:0000256" key="5">
    <source>
        <dbReference type="ARBA" id="ARBA00023136"/>
    </source>
</evidence>
<feature type="transmembrane region" description="Helical" evidence="6">
    <location>
        <begin position="273"/>
        <end position="292"/>
    </location>
</feature>
<dbReference type="Proteomes" id="UP000095282">
    <property type="component" value="Unplaced"/>
</dbReference>
<protein>
    <submittedName>
        <fullName evidence="9">G_PROTEIN_RECEP_F1_2 domain-containing protein</fullName>
    </submittedName>
</protein>
<dbReference type="GO" id="GO:0016020">
    <property type="term" value="C:membrane"/>
    <property type="evidence" value="ECO:0007669"/>
    <property type="project" value="UniProtKB-SubCell"/>
</dbReference>
<dbReference type="PROSITE" id="PS50262">
    <property type="entry name" value="G_PROTEIN_RECEP_F1_2"/>
    <property type="match status" value="1"/>
</dbReference>
<organism evidence="8 9">
    <name type="scientific">Caenorhabditis tropicalis</name>
    <dbReference type="NCBI Taxonomy" id="1561998"/>
    <lineage>
        <taxon>Eukaryota</taxon>
        <taxon>Metazoa</taxon>
        <taxon>Ecdysozoa</taxon>
        <taxon>Nematoda</taxon>
        <taxon>Chromadorea</taxon>
        <taxon>Rhabditida</taxon>
        <taxon>Rhabditina</taxon>
        <taxon>Rhabditomorpha</taxon>
        <taxon>Rhabditoidea</taxon>
        <taxon>Rhabditidae</taxon>
        <taxon>Peloderinae</taxon>
        <taxon>Caenorhabditis</taxon>
    </lineage>
</organism>
<dbReference type="WBParaSite" id="Csp11.Scaffold629.g14142.t1">
    <property type="protein sequence ID" value="Csp11.Scaffold629.g14142.t1"/>
    <property type="gene ID" value="Csp11.Scaffold629.g14142"/>
</dbReference>
<feature type="transmembrane region" description="Helical" evidence="6">
    <location>
        <begin position="184"/>
        <end position="207"/>
    </location>
</feature>
<feature type="domain" description="G-protein coupled receptors family 1 profile" evidence="7">
    <location>
        <begin position="24"/>
        <end position="237"/>
    </location>
</feature>
<comment type="similarity">
    <text evidence="2">Belongs to the nematode receptor-like protein srd family.</text>
</comment>
<evidence type="ECO:0000259" key="7">
    <source>
        <dbReference type="PROSITE" id="PS50262"/>
    </source>
</evidence>
<keyword evidence="3 6" id="KW-0812">Transmembrane</keyword>
<sequence length="342" mass="39039">MIDPISLFFLTFHTFAAVVGCALNGIVLFLALFRTPKTIAAYTTILINFAVTDFLACFTDFFIQMRHIPAGFTMAYMSRGLCTLVGPHFCYFIYSINISLVAHGLWSLLLGFSYRYYILFHPAPTRKMLIIAIMLISIPSLIQMVTFLWADDDPVEIKRILMDRFPDYELQNATVCGTIHILEFSALFTILHMTCPITPVYITIWILRKKIIQKLVSNSKDMSAKTKEMHKQLLKALTWQALIPGFYGMSIVSYVIGQFFFNHPVFEYTTLTGFLFMPVLSPLSCLIFIQIYRKRVLSWWYTIIGKPIPEEWISVLNTTKMGATTVAPSSVAPHSSETKSKH</sequence>
<feature type="transmembrane region" description="Helical" evidence="6">
    <location>
        <begin position="237"/>
        <end position="261"/>
    </location>
</feature>
<proteinExistence type="inferred from homology"/>
<dbReference type="InterPro" id="IPR017452">
    <property type="entry name" value="GPCR_Rhodpsn_7TM"/>
</dbReference>
<dbReference type="PANTHER" id="PTHR22945:SF99">
    <property type="entry name" value="G-PROTEIN COUPLED RECEPTORS FAMILY 1 PROFILE DOMAIN-CONTAINING PROTEIN"/>
    <property type="match status" value="1"/>
</dbReference>
<accession>A0A1I7U2C1</accession>
<dbReference type="Pfam" id="PF10317">
    <property type="entry name" value="7TM_GPCR_Srd"/>
    <property type="match status" value="1"/>
</dbReference>
<keyword evidence="5 6" id="KW-0472">Membrane</keyword>
<name>A0A1I7U2C1_9PELO</name>
<reference evidence="9" key="1">
    <citation type="submission" date="2016-11" db="UniProtKB">
        <authorList>
            <consortium name="WormBaseParasite"/>
        </authorList>
    </citation>
    <scope>IDENTIFICATION</scope>
</reference>
<evidence type="ECO:0000256" key="1">
    <source>
        <dbReference type="ARBA" id="ARBA00004141"/>
    </source>
</evidence>
<keyword evidence="4 6" id="KW-1133">Transmembrane helix</keyword>
<evidence type="ECO:0000313" key="9">
    <source>
        <dbReference type="WBParaSite" id="Csp11.Scaffold629.g14142.t1"/>
    </source>
</evidence>
<dbReference type="SUPFAM" id="SSF81321">
    <property type="entry name" value="Family A G protein-coupled receptor-like"/>
    <property type="match status" value="1"/>
</dbReference>
<dbReference type="InterPro" id="IPR050920">
    <property type="entry name" value="Nematode_rcpt-like_delta"/>
</dbReference>
<evidence type="ECO:0000256" key="4">
    <source>
        <dbReference type="ARBA" id="ARBA00022989"/>
    </source>
</evidence>
<evidence type="ECO:0000256" key="3">
    <source>
        <dbReference type="ARBA" id="ARBA00022692"/>
    </source>
</evidence>
<evidence type="ECO:0000313" key="8">
    <source>
        <dbReference type="Proteomes" id="UP000095282"/>
    </source>
</evidence>
<dbReference type="AlphaFoldDB" id="A0A1I7U2C1"/>
<dbReference type="eggNOG" id="ENOG502TG94">
    <property type="taxonomic scope" value="Eukaryota"/>
</dbReference>
<dbReference type="STRING" id="1561998.A0A1I7U2C1"/>
<feature type="transmembrane region" description="Helical" evidence="6">
    <location>
        <begin position="7"/>
        <end position="33"/>
    </location>
</feature>
<comment type="subcellular location">
    <subcellularLocation>
        <location evidence="1">Membrane</location>
        <topology evidence="1">Multi-pass membrane protein</topology>
    </subcellularLocation>
</comment>
<keyword evidence="8" id="KW-1185">Reference proteome</keyword>
<evidence type="ECO:0000256" key="2">
    <source>
        <dbReference type="ARBA" id="ARBA00009166"/>
    </source>
</evidence>
<feature type="transmembrane region" description="Helical" evidence="6">
    <location>
        <begin position="129"/>
        <end position="150"/>
    </location>
</feature>
<evidence type="ECO:0000256" key="6">
    <source>
        <dbReference type="SAM" id="Phobius"/>
    </source>
</evidence>
<dbReference type="InterPro" id="IPR019421">
    <property type="entry name" value="7TM_GPCR_serpentine_rcpt_Srd"/>
</dbReference>
<feature type="transmembrane region" description="Helical" evidence="6">
    <location>
        <begin position="39"/>
        <end position="63"/>
    </location>
</feature>
<dbReference type="PANTHER" id="PTHR22945">
    <property type="entry name" value="SERPENTINE RECEPTOR, CLASS D DELTA"/>
    <property type="match status" value="1"/>
</dbReference>